<dbReference type="AlphaFoldDB" id="A0A382YFG2"/>
<protein>
    <submittedName>
        <fullName evidence="1">Uncharacterized protein</fullName>
    </submittedName>
</protein>
<gene>
    <name evidence="1" type="ORF">METZ01_LOCUS434901</name>
</gene>
<reference evidence="1" key="1">
    <citation type="submission" date="2018-05" db="EMBL/GenBank/DDBJ databases">
        <authorList>
            <person name="Lanie J.A."/>
            <person name="Ng W.-L."/>
            <person name="Kazmierczak K.M."/>
            <person name="Andrzejewski T.M."/>
            <person name="Davidsen T.M."/>
            <person name="Wayne K.J."/>
            <person name="Tettelin H."/>
            <person name="Glass J.I."/>
            <person name="Rusch D."/>
            <person name="Podicherti R."/>
            <person name="Tsui H.-C.T."/>
            <person name="Winkler M.E."/>
        </authorList>
    </citation>
    <scope>NUCLEOTIDE SEQUENCE</scope>
</reference>
<organism evidence="1">
    <name type="scientific">marine metagenome</name>
    <dbReference type="NCBI Taxonomy" id="408172"/>
    <lineage>
        <taxon>unclassified sequences</taxon>
        <taxon>metagenomes</taxon>
        <taxon>ecological metagenomes</taxon>
    </lineage>
</organism>
<evidence type="ECO:0000313" key="1">
    <source>
        <dbReference type="EMBL" id="SVD82047.1"/>
    </source>
</evidence>
<feature type="non-terminal residue" evidence="1">
    <location>
        <position position="56"/>
    </location>
</feature>
<sequence length="56" mass="6422">MIRRLIILLLIVGCAPTTTTFYIGMPVEEFKSNNSKLNLDDNFIDWGDSDPIYIDE</sequence>
<proteinExistence type="predicted"/>
<accession>A0A382YFG2</accession>
<name>A0A382YFG2_9ZZZZ</name>
<dbReference type="EMBL" id="UINC01175427">
    <property type="protein sequence ID" value="SVD82047.1"/>
    <property type="molecule type" value="Genomic_DNA"/>
</dbReference>